<evidence type="ECO:0000313" key="1">
    <source>
        <dbReference type="EMBL" id="KAJ8952642.1"/>
    </source>
</evidence>
<accession>A0AAV8YPH4</accession>
<gene>
    <name evidence="1" type="ORF">NQ318_020957</name>
</gene>
<protein>
    <recommendedName>
        <fullName evidence="3">Transposase</fullName>
    </recommendedName>
</protein>
<dbReference type="GO" id="GO:0003676">
    <property type="term" value="F:nucleic acid binding"/>
    <property type="evidence" value="ECO:0007669"/>
    <property type="project" value="InterPro"/>
</dbReference>
<evidence type="ECO:0008006" key="3">
    <source>
        <dbReference type="Google" id="ProtNLM"/>
    </source>
</evidence>
<reference evidence="1" key="1">
    <citation type="journal article" date="2023" name="Insect Mol. Biol.">
        <title>Genome sequencing provides insights into the evolution of gene families encoding plant cell wall-degrading enzymes in longhorned beetles.</title>
        <authorList>
            <person name="Shin N.R."/>
            <person name="Okamura Y."/>
            <person name="Kirsch R."/>
            <person name="Pauchet Y."/>
        </authorList>
    </citation>
    <scope>NUCLEOTIDE SEQUENCE</scope>
    <source>
        <strain evidence="1">AMC_N1</strain>
    </source>
</reference>
<dbReference type="InterPro" id="IPR036397">
    <property type="entry name" value="RNaseH_sf"/>
</dbReference>
<keyword evidence="2" id="KW-1185">Reference proteome</keyword>
<dbReference type="PANTHER" id="PTHR46060">
    <property type="entry name" value="MARINER MOS1 TRANSPOSASE-LIKE PROTEIN"/>
    <property type="match status" value="1"/>
</dbReference>
<evidence type="ECO:0000313" key="2">
    <source>
        <dbReference type="Proteomes" id="UP001162162"/>
    </source>
</evidence>
<comment type="caution">
    <text evidence="1">The sequence shown here is derived from an EMBL/GenBank/DDBJ whole genome shotgun (WGS) entry which is preliminary data.</text>
</comment>
<dbReference type="EMBL" id="JAPWTK010000065">
    <property type="protein sequence ID" value="KAJ8952642.1"/>
    <property type="molecule type" value="Genomic_DNA"/>
</dbReference>
<dbReference type="InterPro" id="IPR052709">
    <property type="entry name" value="Transposase-MT_Hybrid"/>
</dbReference>
<sequence length="92" mass="10507">MTANLSEQRTAVKFCFLLEISGLSWSPVQRILTEDLGMKRVAAKFVPRALTDNQKECRVETCRALKQQLETDPDFLSKVITGDESWCYGYET</sequence>
<dbReference type="AlphaFoldDB" id="A0AAV8YPH4"/>
<proteinExistence type="predicted"/>
<dbReference type="PANTHER" id="PTHR46060:SF1">
    <property type="entry name" value="MARINER MOS1 TRANSPOSASE-LIKE PROTEIN"/>
    <property type="match status" value="1"/>
</dbReference>
<dbReference type="Proteomes" id="UP001162162">
    <property type="component" value="Unassembled WGS sequence"/>
</dbReference>
<organism evidence="1 2">
    <name type="scientific">Aromia moschata</name>
    <dbReference type="NCBI Taxonomy" id="1265417"/>
    <lineage>
        <taxon>Eukaryota</taxon>
        <taxon>Metazoa</taxon>
        <taxon>Ecdysozoa</taxon>
        <taxon>Arthropoda</taxon>
        <taxon>Hexapoda</taxon>
        <taxon>Insecta</taxon>
        <taxon>Pterygota</taxon>
        <taxon>Neoptera</taxon>
        <taxon>Endopterygota</taxon>
        <taxon>Coleoptera</taxon>
        <taxon>Polyphaga</taxon>
        <taxon>Cucujiformia</taxon>
        <taxon>Chrysomeloidea</taxon>
        <taxon>Cerambycidae</taxon>
        <taxon>Cerambycinae</taxon>
        <taxon>Callichromatini</taxon>
        <taxon>Aromia</taxon>
    </lineage>
</organism>
<name>A0AAV8YPH4_9CUCU</name>
<dbReference type="Gene3D" id="3.30.420.10">
    <property type="entry name" value="Ribonuclease H-like superfamily/Ribonuclease H"/>
    <property type="match status" value="1"/>
</dbReference>